<dbReference type="PANTHER" id="PTHR11571:SF263">
    <property type="entry name" value="GLUTATHIONE S-TRANSFERASE"/>
    <property type="match status" value="1"/>
</dbReference>
<evidence type="ECO:0000313" key="3">
    <source>
        <dbReference type="EMBL" id="WEF33424.1"/>
    </source>
</evidence>
<dbReference type="InterPro" id="IPR036249">
    <property type="entry name" value="Thioredoxin-like_sf"/>
</dbReference>
<dbReference type="SUPFAM" id="SSF47616">
    <property type="entry name" value="GST C-terminal domain-like"/>
    <property type="match status" value="1"/>
</dbReference>
<dbReference type="InterPro" id="IPR036282">
    <property type="entry name" value="Glutathione-S-Trfase_C_sf"/>
</dbReference>
<dbReference type="PROSITE" id="PS50405">
    <property type="entry name" value="GST_CTER"/>
    <property type="match status" value="1"/>
</dbReference>
<dbReference type="Pfam" id="PF14497">
    <property type="entry name" value="GST_C_3"/>
    <property type="match status" value="1"/>
</dbReference>
<dbReference type="CDD" id="cd03192">
    <property type="entry name" value="GST_C_Sigma_like"/>
    <property type="match status" value="1"/>
</dbReference>
<accession>A0ABY8BGB5</accession>
<dbReference type="InterPro" id="IPR004046">
    <property type="entry name" value="GST_C"/>
</dbReference>
<dbReference type="SUPFAM" id="SSF52833">
    <property type="entry name" value="Thioredoxin-like"/>
    <property type="match status" value="1"/>
</dbReference>
<sequence length="245" mass="27920">MEPVSERYILYYWPTIQGRGEFVRLALEEAGVPYEDVARGREGMGPIERVLDRELELHAPFAPPVLRAGELLIGQTTNILQFLGARHGLAPRSLTARLWCNQLQLTIADIVAEAHDVHHPISVNSYYEDQKKEASARAKDFRSQRIPKFLGYFERVLDNNAGSGGYAASTKLTYVDLSLFQLVAGLRYAFPNTMARLQPQWPRLIALHDMVAARPRIAAYLKSKRRIPFNEDGIFRHYIELDEQV</sequence>
<gene>
    <name evidence="3" type="ORF">PX653_01125</name>
</gene>
<evidence type="ECO:0000313" key="4">
    <source>
        <dbReference type="Proteomes" id="UP001216510"/>
    </source>
</evidence>
<dbReference type="Gene3D" id="3.40.30.10">
    <property type="entry name" value="Glutaredoxin"/>
    <property type="match status" value="1"/>
</dbReference>
<dbReference type="InterPro" id="IPR050213">
    <property type="entry name" value="GST_superfamily"/>
</dbReference>
<dbReference type="Proteomes" id="UP001216510">
    <property type="component" value="Chromosome"/>
</dbReference>
<dbReference type="Gene3D" id="1.20.1050.10">
    <property type="match status" value="1"/>
</dbReference>
<dbReference type="CDD" id="cd03039">
    <property type="entry name" value="GST_N_Sigma_like"/>
    <property type="match status" value="1"/>
</dbReference>
<dbReference type="EMBL" id="CP119083">
    <property type="protein sequence ID" value="WEF33424.1"/>
    <property type="molecule type" value="Genomic_DNA"/>
</dbReference>
<dbReference type="InterPro" id="IPR040079">
    <property type="entry name" value="Glutathione_S-Trfase"/>
</dbReference>
<name>A0ABY8BGB5_9BURK</name>
<keyword evidence="4" id="KW-1185">Reference proteome</keyword>
<dbReference type="InterPro" id="IPR004045">
    <property type="entry name" value="Glutathione_S-Trfase_N"/>
</dbReference>
<feature type="domain" description="GST C-terminal" evidence="2">
    <location>
        <begin position="100"/>
        <end position="234"/>
    </location>
</feature>
<dbReference type="RefSeq" id="WP_277416125.1">
    <property type="nucleotide sequence ID" value="NZ_CP119083.1"/>
</dbReference>
<dbReference type="PANTHER" id="PTHR11571">
    <property type="entry name" value="GLUTATHIONE S-TRANSFERASE"/>
    <property type="match status" value="1"/>
</dbReference>
<evidence type="ECO:0000259" key="1">
    <source>
        <dbReference type="PROSITE" id="PS50404"/>
    </source>
</evidence>
<dbReference type="InterPro" id="IPR010987">
    <property type="entry name" value="Glutathione-S-Trfase_C-like"/>
</dbReference>
<reference evidence="3 4" key="1">
    <citation type="submission" date="2023-02" db="EMBL/GenBank/DDBJ databases">
        <title>Gemone sequence of Telluria chitinolytica ACM 3522T.</title>
        <authorList>
            <person name="Frediansyah A."/>
            <person name="Miess H."/>
            <person name="Gross H."/>
        </authorList>
    </citation>
    <scope>NUCLEOTIDE SEQUENCE [LARGE SCALE GENOMIC DNA]</scope>
    <source>
        <strain evidence="3 4">ACM 3522</strain>
    </source>
</reference>
<dbReference type="PROSITE" id="PS50404">
    <property type="entry name" value="GST_NTER"/>
    <property type="match status" value="1"/>
</dbReference>
<evidence type="ECO:0000259" key="2">
    <source>
        <dbReference type="PROSITE" id="PS50405"/>
    </source>
</evidence>
<dbReference type="SFLD" id="SFLDS00019">
    <property type="entry name" value="Glutathione_Transferase_(cytos"/>
    <property type="match status" value="1"/>
</dbReference>
<organism evidence="3 4">
    <name type="scientific">Pseudoduganella chitinolytica</name>
    <dbReference type="NCBI Taxonomy" id="34070"/>
    <lineage>
        <taxon>Bacteria</taxon>
        <taxon>Pseudomonadati</taxon>
        <taxon>Pseudomonadota</taxon>
        <taxon>Betaproteobacteria</taxon>
        <taxon>Burkholderiales</taxon>
        <taxon>Oxalobacteraceae</taxon>
        <taxon>Telluria group</taxon>
        <taxon>Pseudoduganella</taxon>
    </lineage>
</organism>
<feature type="domain" description="GST N-terminal" evidence="1">
    <location>
        <begin position="6"/>
        <end position="91"/>
    </location>
</feature>
<protein>
    <submittedName>
        <fullName evidence="3">Glutathione S-transferase family protein</fullName>
    </submittedName>
</protein>
<proteinExistence type="predicted"/>